<protein>
    <submittedName>
        <fullName evidence="3">Kinase-like protein</fullName>
    </submittedName>
</protein>
<accession>A0A9P4MAG5</accession>
<keyword evidence="4" id="KW-1185">Reference proteome</keyword>
<sequence length="1021" mass="115012">MPDPQGEATPKPAVEEHLRWVERECVPGTRGDSTKPFLPASSLKARFSENNYSRLKSLLQETHVEESLAPTIANRFPAVFAILLQTEQAKFASFITHFIFENLSDEKLPFTSEHERFPKAHKFFDQFKREQWKYCAQPLRRGQCRYDEDEILPFARDADPIKQGSSARVYKIETYGGYDELDCPRPKVLKTYYTPEAKKDHDIETSALSLLQRHGCPAVIEFCGSFQHGDSYHSILEYADGGTLEDFFHGSEPRTPEDILAFYESLLQLCTALMFIHGVKKGQNQRGVIWHQDIKPDNILVVSGGTSSRFHCKFKLADFGASHFKAVDDLSTPVDNDSHGGKTYGAPECYRPDSFIERMPLPVAPKVDVWSLGAVFSEAVAWVVLTTEGLDQYREHRRVETSKIDGFKDDDCFHNGEERLATVEEMLERAKTSARGNDPITSDVVELTDLMLQAGERPTAKLLHERCQRILRKARHRLQGPEITRALTAPEQPHGPPPMAPPFHLQRNSVSSPPPGPASASKQRNTVLSDSHTRDIRKSHEPFQHGGPIRFKEGHTHGNPPWLYNNRLSDRENDLPEPLSYAAGSSANDRVYDPHHNPPQFGSHPWATDSQGFHRGYADATNATIGLSSQAPLVAYHSMMTTQASQSSATSGYTRPLPVAHQRKPKQEYHLVSPWSAPNVLSSTEVAKDDVFIAQPSEQAQLIHQKNPRIEVPSDQEANLPTISDPSKRGERAGRTGLSMHEGSDQAKDSNSSKNRALENPTRLRYLSVLEAEKWYQKMKRESSSILRSPTSARNGRSLEESDLVNELRGMNHVFLIDDAVSMKPHWPNVKTLFGPLAYLIKQERLDEDGLDLRFTINTKSLSGQKKTTPLINLVSNTVPSKVESDLPKQLDKLLSEYKRKLNRFGLAKTLLGPTRGLQIYVFTDGVWQAESYDAAEKSIRSLIQALDENNQPQKNVGIQFIRFGNDKEGKRRLERLDRLGKDDPTVSRDIVDTEPFEGGNVWKMMLGATNDTYDDDPKKV</sequence>
<proteinExistence type="predicted"/>
<organism evidence="3 4">
    <name type="scientific">Rhizodiscina lignyota</name>
    <dbReference type="NCBI Taxonomy" id="1504668"/>
    <lineage>
        <taxon>Eukaryota</taxon>
        <taxon>Fungi</taxon>
        <taxon>Dikarya</taxon>
        <taxon>Ascomycota</taxon>
        <taxon>Pezizomycotina</taxon>
        <taxon>Dothideomycetes</taxon>
        <taxon>Pleosporomycetidae</taxon>
        <taxon>Aulographales</taxon>
        <taxon>Rhizodiscinaceae</taxon>
        <taxon>Rhizodiscina</taxon>
    </lineage>
</organism>
<dbReference type="PANTHER" id="PTHR24359">
    <property type="entry name" value="SERINE/THREONINE-PROTEIN KINASE SBK1"/>
    <property type="match status" value="1"/>
</dbReference>
<gene>
    <name evidence="3" type="ORF">NA57DRAFT_70160</name>
</gene>
<dbReference type="InterPro" id="IPR008271">
    <property type="entry name" value="Ser/Thr_kinase_AS"/>
</dbReference>
<dbReference type="GO" id="GO:0005524">
    <property type="term" value="F:ATP binding"/>
    <property type="evidence" value="ECO:0007669"/>
    <property type="project" value="InterPro"/>
</dbReference>
<dbReference type="InterPro" id="IPR011009">
    <property type="entry name" value="Kinase-like_dom_sf"/>
</dbReference>
<dbReference type="SUPFAM" id="SSF56112">
    <property type="entry name" value="Protein kinase-like (PK-like)"/>
    <property type="match status" value="1"/>
</dbReference>
<dbReference type="Proteomes" id="UP000799772">
    <property type="component" value="Unassembled WGS sequence"/>
</dbReference>
<evidence type="ECO:0000259" key="2">
    <source>
        <dbReference type="PROSITE" id="PS50011"/>
    </source>
</evidence>
<dbReference type="PROSITE" id="PS00108">
    <property type="entry name" value="PROTEIN_KINASE_ST"/>
    <property type="match status" value="1"/>
</dbReference>
<feature type="region of interest" description="Disordered" evidence="1">
    <location>
        <begin position="474"/>
        <end position="608"/>
    </location>
</feature>
<reference evidence="3" key="1">
    <citation type="journal article" date="2020" name="Stud. Mycol.">
        <title>101 Dothideomycetes genomes: a test case for predicting lifestyles and emergence of pathogens.</title>
        <authorList>
            <person name="Haridas S."/>
            <person name="Albert R."/>
            <person name="Binder M."/>
            <person name="Bloem J."/>
            <person name="Labutti K."/>
            <person name="Salamov A."/>
            <person name="Andreopoulos B."/>
            <person name="Baker S."/>
            <person name="Barry K."/>
            <person name="Bills G."/>
            <person name="Bluhm B."/>
            <person name="Cannon C."/>
            <person name="Castanera R."/>
            <person name="Culley D."/>
            <person name="Daum C."/>
            <person name="Ezra D."/>
            <person name="Gonzalez J."/>
            <person name="Henrissat B."/>
            <person name="Kuo A."/>
            <person name="Liang C."/>
            <person name="Lipzen A."/>
            <person name="Lutzoni F."/>
            <person name="Magnuson J."/>
            <person name="Mondo S."/>
            <person name="Nolan M."/>
            <person name="Ohm R."/>
            <person name="Pangilinan J."/>
            <person name="Park H.-J."/>
            <person name="Ramirez L."/>
            <person name="Alfaro M."/>
            <person name="Sun H."/>
            <person name="Tritt A."/>
            <person name="Yoshinaga Y."/>
            <person name="Zwiers L.-H."/>
            <person name="Turgeon B."/>
            <person name="Goodwin S."/>
            <person name="Spatafora J."/>
            <person name="Crous P."/>
            <person name="Grigoriev I."/>
        </authorList>
    </citation>
    <scope>NUCLEOTIDE SEQUENCE</scope>
    <source>
        <strain evidence="3">CBS 133067</strain>
    </source>
</reference>
<feature type="compositionally biased region" description="Basic and acidic residues" evidence="1">
    <location>
        <begin position="531"/>
        <end position="543"/>
    </location>
</feature>
<dbReference type="PROSITE" id="PS50011">
    <property type="entry name" value="PROTEIN_KINASE_DOM"/>
    <property type="match status" value="1"/>
</dbReference>
<dbReference type="GO" id="GO:0004674">
    <property type="term" value="F:protein serine/threonine kinase activity"/>
    <property type="evidence" value="ECO:0007669"/>
    <property type="project" value="TreeGrafter"/>
</dbReference>
<keyword evidence="3" id="KW-0808">Transferase</keyword>
<evidence type="ECO:0000313" key="4">
    <source>
        <dbReference type="Proteomes" id="UP000799772"/>
    </source>
</evidence>
<evidence type="ECO:0000313" key="3">
    <source>
        <dbReference type="EMBL" id="KAF2103948.1"/>
    </source>
</evidence>
<dbReference type="InterPro" id="IPR000719">
    <property type="entry name" value="Prot_kinase_dom"/>
</dbReference>
<dbReference type="SMART" id="SM00220">
    <property type="entry name" value="S_TKc"/>
    <property type="match status" value="1"/>
</dbReference>
<name>A0A9P4MAG5_9PEZI</name>
<dbReference type="OrthoDB" id="5986190at2759"/>
<comment type="caution">
    <text evidence="3">The sequence shown here is derived from an EMBL/GenBank/DDBJ whole genome shotgun (WGS) entry which is preliminary data.</text>
</comment>
<feature type="domain" description="Protein kinase" evidence="2">
    <location>
        <begin position="155"/>
        <end position="471"/>
    </location>
</feature>
<dbReference type="CDD" id="cd00180">
    <property type="entry name" value="PKc"/>
    <property type="match status" value="1"/>
</dbReference>
<keyword evidence="3" id="KW-0418">Kinase</keyword>
<feature type="compositionally biased region" description="Polar residues" evidence="1">
    <location>
        <begin position="716"/>
        <end position="725"/>
    </location>
</feature>
<dbReference type="Gene3D" id="1.10.510.10">
    <property type="entry name" value="Transferase(Phosphotransferase) domain 1"/>
    <property type="match status" value="1"/>
</dbReference>
<dbReference type="PANTHER" id="PTHR24359:SF1">
    <property type="entry name" value="INHIBITOR OF NUCLEAR FACTOR KAPPA-B KINASE EPSILON SUBUNIT HOMOLOG 1-RELATED"/>
    <property type="match status" value="1"/>
</dbReference>
<feature type="region of interest" description="Disordered" evidence="1">
    <location>
        <begin position="700"/>
        <end position="759"/>
    </location>
</feature>
<dbReference type="Pfam" id="PF00069">
    <property type="entry name" value="Pkinase"/>
    <property type="match status" value="1"/>
</dbReference>
<dbReference type="AlphaFoldDB" id="A0A9P4MAG5"/>
<dbReference type="EMBL" id="ML978121">
    <property type="protein sequence ID" value="KAF2103948.1"/>
    <property type="molecule type" value="Genomic_DNA"/>
</dbReference>
<evidence type="ECO:0000256" key="1">
    <source>
        <dbReference type="SAM" id="MobiDB-lite"/>
    </source>
</evidence>